<organism evidence="1 2">
    <name type="scientific">Candidatus Kaiserbacteria bacterium RIFOXYD1_FULL_42_15</name>
    <dbReference type="NCBI Taxonomy" id="1798532"/>
    <lineage>
        <taxon>Bacteria</taxon>
        <taxon>Candidatus Kaiseribacteriota</taxon>
    </lineage>
</organism>
<comment type="caution">
    <text evidence="1">The sequence shown here is derived from an EMBL/GenBank/DDBJ whole genome shotgun (WGS) entry which is preliminary data.</text>
</comment>
<dbReference type="Proteomes" id="UP000179230">
    <property type="component" value="Unassembled WGS sequence"/>
</dbReference>
<evidence type="ECO:0000313" key="2">
    <source>
        <dbReference type="Proteomes" id="UP000179230"/>
    </source>
</evidence>
<dbReference type="AlphaFoldDB" id="A0A1F6FTD0"/>
<evidence type="ECO:0000313" key="1">
    <source>
        <dbReference type="EMBL" id="OGG89116.1"/>
    </source>
</evidence>
<gene>
    <name evidence="1" type="ORF">A2592_03240</name>
</gene>
<protein>
    <recommendedName>
        <fullName evidence="3">Damage-inducible protein J</fullName>
    </recommendedName>
</protein>
<name>A0A1F6FTD0_9BACT</name>
<proteinExistence type="predicted"/>
<sequence length="94" mass="10645">MKTSITTKKINTLVCLDENVKRSAQKAAESINLPLSSIVNNYLYHFGKNKELAFEYPSPKLLAMIEESRKDIKKGNVSPKFKSAKEAMIWLNAQ</sequence>
<reference evidence="1 2" key="1">
    <citation type="journal article" date="2016" name="Nat. Commun.">
        <title>Thousands of microbial genomes shed light on interconnected biogeochemical processes in an aquifer system.</title>
        <authorList>
            <person name="Anantharaman K."/>
            <person name="Brown C.T."/>
            <person name="Hug L.A."/>
            <person name="Sharon I."/>
            <person name="Castelle C.J."/>
            <person name="Probst A.J."/>
            <person name="Thomas B.C."/>
            <person name="Singh A."/>
            <person name="Wilkins M.J."/>
            <person name="Karaoz U."/>
            <person name="Brodie E.L."/>
            <person name="Williams K.H."/>
            <person name="Hubbard S.S."/>
            <person name="Banfield J.F."/>
        </authorList>
    </citation>
    <scope>NUCLEOTIDE SEQUENCE [LARGE SCALE GENOMIC DNA]</scope>
</reference>
<dbReference type="EMBL" id="MFMT01000006">
    <property type="protein sequence ID" value="OGG89116.1"/>
    <property type="molecule type" value="Genomic_DNA"/>
</dbReference>
<accession>A0A1F6FTD0</accession>
<evidence type="ECO:0008006" key="3">
    <source>
        <dbReference type="Google" id="ProtNLM"/>
    </source>
</evidence>